<dbReference type="OrthoDB" id="6372197at2"/>
<gene>
    <name evidence="2" type="ORF">BKP64_14670</name>
</gene>
<dbReference type="KEGG" id="msq:BKP64_14670"/>
<accession>A0A1D9GNU8</accession>
<dbReference type="STRING" id="1874317.BKP64_14670"/>
<evidence type="ECO:0000313" key="2">
    <source>
        <dbReference type="EMBL" id="AOY89313.1"/>
    </source>
</evidence>
<dbReference type="Proteomes" id="UP000177445">
    <property type="component" value="Chromosome"/>
</dbReference>
<dbReference type="AlphaFoldDB" id="A0A1D9GNU8"/>
<evidence type="ECO:0000313" key="3">
    <source>
        <dbReference type="Proteomes" id="UP000177445"/>
    </source>
</evidence>
<keyword evidence="1" id="KW-0175">Coiled coil</keyword>
<name>A0A1D9GNU8_9GAMM</name>
<reference evidence="2 3" key="1">
    <citation type="submission" date="2016-10" db="EMBL/GenBank/DDBJ databases">
        <title>Marinobacter salinus sp. nov., a moderately halophilic bacterium isolated from a tidal flat environment.</title>
        <authorList>
            <person name="Park S.-J."/>
        </authorList>
    </citation>
    <scope>NUCLEOTIDE SEQUENCE [LARGE SCALE GENOMIC DNA]</scope>
    <source>
        <strain evidence="2 3">Hb8</strain>
    </source>
</reference>
<organism evidence="2 3">
    <name type="scientific">Marinobacter salinus</name>
    <dbReference type="NCBI Taxonomy" id="1874317"/>
    <lineage>
        <taxon>Bacteria</taxon>
        <taxon>Pseudomonadati</taxon>
        <taxon>Pseudomonadota</taxon>
        <taxon>Gammaproteobacteria</taxon>
        <taxon>Pseudomonadales</taxon>
        <taxon>Marinobacteraceae</taxon>
        <taxon>Marinobacter</taxon>
    </lineage>
</organism>
<feature type="coiled-coil region" evidence="1">
    <location>
        <begin position="29"/>
        <end position="56"/>
    </location>
</feature>
<dbReference type="RefSeq" id="WP_070971680.1">
    <property type="nucleotide sequence ID" value="NZ_CP017715.1"/>
</dbReference>
<sequence length="63" mass="7238">MADEDYKKLHPILSEVTQTYVDLYSNKPNEKNREQLIKLEALLHEKLEQLKKARDENGGPASG</sequence>
<protein>
    <submittedName>
        <fullName evidence="2">Uncharacterized protein</fullName>
    </submittedName>
</protein>
<dbReference type="EMBL" id="CP017715">
    <property type="protein sequence ID" value="AOY89313.1"/>
    <property type="molecule type" value="Genomic_DNA"/>
</dbReference>
<keyword evidence="3" id="KW-1185">Reference proteome</keyword>
<evidence type="ECO:0000256" key="1">
    <source>
        <dbReference type="SAM" id="Coils"/>
    </source>
</evidence>
<proteinExistence type="predicted"/>